<evidence type="ECO:0000313" key="2">
    <source>
        <dbReference type="Proteomes" id="UP000092445"/>
    </source>
</evidence>
<sequence>MINLLLLQTLQLEKLMNASSIRILINAIRRHSLLVNTVVTTIIRGQPAHQQRCHYPSLEHSLSSSSEQSETIVNNIEALVSTREVGLPHRKSKLPNPSCPTVYLTL</sequence>
<reference evidence="1" key="2">
    <citation type="submission" date="2020-05" db="UniProtKB">
        <authorList>
            <consortium name="EnsemblMetazoa"/>
        </authorList>
    </citation>
    <scope>IDENTIFICATION</scope>
    <source>
        <strain evidence="1">IAEA</strain>
    </source>
</reference>
<organism evidence="1 2">
    <name type="scientific">Glossina pallidipes</name>
    <name type="common">Tsetse fly</name>
    <dbReference type="NCBI Taxonomy" id="7398"/>
    <lineage>
        <taxon>Eukaryota</taxon>
        <taxon>Metazoa</taxon>
        <taxon>Ecdysozoa</taxon>
        <taxon>Arthropoda</taxon>
        <taxon>Hexapoda</taxon>
        <taxon>Insecta</taxon>
        <taxon>Pterygota</taxon>
        <taxon>Neoptera</taxon>
        <taxon>Endopterygota</taxon>
        <taxon>Diptera</taxon>
        <taxon>Brachycera</taxon>
        <taxon>Muscomorpha</taxon>
        <taxon>Hippoboscoidea</taxon>
        <taxon>Glossinidae</taxon>
        <taxon>Glossina</taxon>
    </lineage>
</organism>
<name>A0A1A9ZVL8_GLOPL</name>
<keyword evidence="2" id="KW-1185">Reference proteome</keyword>
<dbReference type="Proteomes" id="UP000092445">
    <property type="component" value="Unassembled WGS sequence"/>
</dbReference>
<dbReference type="VEuPathDB" id="VectorBase:GPAI026424"/>
<accession>A0A1A9ZVL8</accession>
<reference evidence="2" key="1">
    <citation type="submission" date="2014-03" db="EMBL/GenBank/DDBJ databases">
        <authorList>
            <person name="Aksoy S."/>
            <person name="Warren W."/>
            <person name="Wilson R.K."/>
        </authorList>
    </citation>
    <scope>NUCLEOTIDE SEQUENCE [LARGE SCALE GENOMIC DNA]</scope>
    <source>
        <strain evidence="2">IAEA</strain>
    </source>
</reference>
<protein>
    <submittedName>
        <fullName evidence="1">Uncharacterized protein</fullName>
    </submittedName>
</protein>
<dbReference type="EnsemblMetazoa" id="GPAI026424-RA">
    <property type="protein sequence ID" value="GPAI026424-PA"/>
    <property type="gene ID" value="GPAI026424"/>
</dbReference>
<evidence type="ECO:0000313" key="1">
    <source>
        <dbReference type="EnsemblMetazoa" id="GPAI026424-PA"/>
    </source>
</evidence>
<dbReference type="AlphaFoldDB" id="A0A1A9ZVL8"/>
<proteinExistence type="predicted"/>